<dbReference type="AlphaFoldDB" id="A0A654EA99"/>
<dbReference type="ExpressionAtlas" id="A0A654EA99">
    <property type="expression patterns" value="baseline and differential"/>
</dbReference>
<dbReference type="PANTHER" id="PTHR33137">
    <property type="entry name" value="MEDIATOR OF RNA POLYMERASE II TRANSCRIPTION SUBUNIT 15A-RELATED"/>
    <property type="match status" value="1"/>
</dbReference>
<dbReference type="Proteomes" id="UP000426265">
    <property type="component" value="Unassembled WGS sequence"/>
</dbReference>
<accession>A0A654EA99</accession>
<gene>
    <name evidence="1" type="ORF">AN1_LOCUS1708</name>
</gene>
<dbReference type="PANTHER" id="PTHR33137:SF4">
    <property type="entry name" value="MEDIATOR OF RNA POLYMERASE II TRANSCRIPTION SUBUNIT 15A-RELATED"/>
    <property type="match status" value="1"/>
</dbReference>
<dbReference type="EMBL" id="CACRSJ010000104">
    <property type="protein sequence ID" value="VYS46207.1"/>
    <property type="molecule type" value="Genomic_DNA"/>
</dbReference>
<proteinExistence type="predicted"/>
<evidence type="ECO:0000313" key="1">
    <source>
        <dbReference type="EMBL" id="VYS46207.1"/>
    </source>
</evidence>
<dbReference type="GO" id="GO:0003713">
    <property type="term" value="F:transcription coactivator activity"/>
    <property type="evidence" value="ECO:0007669"/>
    <property type="project" value="InterPro"/>
</dbReference>
<protein>
    <submittedName>
        <fullName evidence="1">Uncharacterized protein</fullName>
    </submittedName>
</protein>
<reference evidence="1 2" key="1">
    <citation type="submission" date="2019-11" db="EMBL/GenBank/DDBJ databases">
        <authorList>
            <person name="Jiao W.-B."/>
            <person name="Schneeberger K."/>
        </authorList>
    </citation>
    <scope>NUCLEOTIDE SEQUENCE [LARGE SCALE GENOMIC DNA]</scope>
    <source>
        <strain evidence="2">cv. An-1</strain>
    </source>
</reference>
<evidence type="ECO:0000313" key="2">
    <source>
        <dbReference type="Proteomes" id="UP000426265"/>
    </source>
</evidence>
<name>A0A654EA99_ARATH</name>
<dbReference type="GO" id="GO:0031490">
    <property type="term" value="F:chromatin DNA binding"/>
    <property type="evidence" value="ECO:0007669"/>
    <property type="project" value="InterPro"/>
</dbReference>
<sequence>MPYLKDYYDNQIIPLLLAGSSLYQIHQRDLNEIYQRVAAKLQQEDSLSHQKQRSDQFEKLKRGKTVLEGMLRFLSLSKSNIKPDLKDSMDYRKNNIMNFLNMQSLRKTVQKLQLTKSEIQPMQQPLSQTVQDQSHDDQTTLQMQSMSMQGAGSRVQQIRQGVLQSLEIGTPGISASPLLPELTSPDGNIINPLTSTCGKSSATELPIERLIRAMKSISPQALSSAVCDIRSVVSMVDRIAGSVPGKGSRASFGVDLVAMTKCHLQERNFMTQDGDHEKEASDNPNAIKCCFIGRKALVIATSILLVW</sequence>
<organism evidence="1 2">
    <name type="scientific">Arabidopsis thaliana</name>
    <name type="common">Mouse-ear cress</name>
    <dbReference type="NCBI Taxonomy" id="3702"/>
    <lineage>
        <taxon>Eukaryota</taxon>
        <taxon>Viridiplantae</taxon>
        <taxon>Streptophyta</taxon>
        <taxon>Embryophyta</taxon>
        <taxon>Tracheophyta</taxon>
        <taxon>Spermatophyta</taxon>
        <taxon>Magnoliopsida</taxon>
        <taxon>eudicotyledons</taxon>
        <taxon>Gunneridae</taxon>
        <taxon>Pentapetalae</taxon>
        <taxon>rosids</taxon>
        <taxon>malvids</taxon>
        <taxon>Brassicales</taxon>
        <taxon>Brassicaceae</taxon>
        <taxon>Camelineae</taxon>
        <taxon>Arabidopsis</taxon>
    </lineage>
</organism>
<dbReference type="InterPro" id="IPR044661">
    <property type="entry name" value="MED15a/b/c-like"/>
</dbReference>